<dbReference type="GO" id="GO:0008270">
    <property type="term" value="F:zinc ion binding"/>
    <property type="evidence" value="ECO:0007669"/>
    <property type="project" value="UniProtKB-KW"/>
</dbReference>
<evidence type="ECO:0000313" key="4">
    <source>
        <dbReference type="EMBL" id="KAF4471825.1"/>
    </source>
</evidence>
<feature type="region of interest" description="Disordered" evidence="2">
    <location>
        <begin position="55"/>
        <end position="106"/>
    </location>
</feature>
<keyword evidence="1" id="KW-0862">Zinc</keyword>
<dbReference type="OrthoDB" id="3863715at2759"/>
<evidence type="ECO:0000313" key="5">
    <source>
        <dbReference type="Proteomes" id="UP000554235"/>
    </source>
</evidence>
<evidence type="ECO:0000256" key="2">
    <source>
        <dbReference type="SAM" id="MobiDB-lite"/>
    </source>
</evidence>
<dbReference type="Pfam" id="PF00098">
    <property type="entry name" value="zf-CCHC"/>
    <property type="match status" value="1"/>
</dbReference>
<dbReference type="AlphaFoldDB" id="A0A8H4LPD0"/>
<reference evidence="4 5" key="1">
    <citation type="submission" date="2020-01" db="EMBL/GenBank/DDBJ databases">
        <title>Identification and distribution of gene clusters putatively required for synthesis of sphingolipid metabolism inhibitors in phylogenetically diverse species of the filamentous fungus Fusarium.</title>
        <authorList>
            <person name="Kim H.-S."/>
            <person name="Busman M."/>
            <person name="Brown D.W."/>
            <person name="Divon H."/>
            <person name="Uhlig S."/>
            <person name="Proctor R.H."/>
        </authorList>
    </citation>
    <scope>NUCLEOTIDE SEQUENCE [LARGE SCALE GENOMIC DNA]</scope>
    <source>
        <strain evidence="4 5">NRRL 20459</strain>
    </source>
</reference>
<dbReference type="Proteomes" id="UP000554235">
    <property type="component" value="Unassembled WGS sequence"/>
</dbReference>
<dbReference type="PROSITE" id="PS50158">
    <property type="entry name" value="ZF_CCHC"/>
    <property type="match status" value="1"/>
</dbReference>
<feature type="domain" description="CCHC-type" evidence="3">
    <location>
        <begin position="5"/>
        <end position="18"/>
    </location>
</feature>
<evidence type="ECO:0000259" key="3">
    <source>
        <dbReference type="PROSITE" id="PS50158"/>
    </source>
</evidence>
<organism evidence="4 5">
    <name type="scientific">Fusarium albosuccineum</name>
    <dbReference type="NCBI Taxonomy" id="1237068"/>
    <lineage>
        <taxon>Eukaryota</taxon>
        <taxon>Fungi</taxon>
        <taxon>Dikarya</taxon>
        <taxon>Ascomycota</taxon>
        <taxon>Pezizomycotina</taxon>
        <taxon>Sordariomycetes</taxon>
        <taxon>Hypocreomycetidae</taxon>
        <taxon>Hypocreales</taxon>
        <taxon>Nectriaceae</taxon>
        <taxon>Fusarium</taxon>
        <taxon>Fusarium decemcellulare species complex</taxon>
    </lineage>
</organism>
<keyword evidence="1" id="KW-0863">Zinc-finger</keyword>
<proteinExistence type="predicted"/>
<name>A0A8H4LPD0_9HYPO</name>
<evidence type="ECO:0000256" key="1">
    <source>
        <dbReference type="PROSITE-ProRule" id="PRU00047"/>
    </source>
</evidence>
<keyword evidence="1" id="KW-0479">Metal-binding</keyword>
<dbReference type="InterPro" id="IPR036875">
    <property type="entry name" value="Znf_CCHC_sf"/>
</dbReference>
<comment type="caution">
    <text evidence="4">The sequence shown here is derived from an EMBL/GenBank/DDBJ whole genome shotgun (WGS) entry which is preliminary data.</text>
</comment>
<dbReference type="SMART" id="SM00343">
    <property type="entry name" value="ZnF_C2HC"/>
    <property type="match status" value="3"/>
</dbReference>
<dbReference type="SUPFAM" id="SSF57756">
    <property type="entry name" value="Retrovirus zinc finger-like domains"/>
    <property type="match status" value="1"/>
</dbReference>
<sequence length="141" mass="15518">MNAECLNCRQHGHEARNCSVPCGRRGSVCREEGHFYKDCPRRTCTKCHELGHSASECQADEPDSSGLLPDDNELGSAADRAESGGNASAVETGEETNSNESTPLTGDDFETRLFWLIDNSMQITRAIEDLLQVIQMLKEGR</sequence>
<dbReference type="EMBL" id="JAADYS010000162">
    <property type="protein sequence ID" value="KAF4471825.1"/>
    <property type="molecule type" value="Genomic_DNA"/>
</dbReference>
<protein>
    <submittedName>
        <fullName evidence="4">Zinc knuckle</fullName>
    </submittedName>
</protein>
<dbReference type="Gene3D" id="4.10.60.10">
    <property type="entry name" value="Zinc finger, CCHC-type"/>
    <property type="match status" value="1"/>
</dbReference>
<keyword evidence="5" id="KW-1185">Reference proteome</keyword>
<accession>A0A8H4LPD0</accession>
<dbReference type="InterPro" id="IPR001878">
    <property type="entry name" value="Znf_CCHC"/>
</dbReference>
<gene>
    <name evidence="4" type="ORF">FALBO_1262</name>
</gene>
<dbReference type="GO" id="GO:0003676">
    <property type="term" value="F:nucleic acid binding"/>
    <property type="evidence" value="ECO:0007669"/>
    <property type="project" value="InterPro"/>
</dbReference>